<protein>
    <recommendedName>
        <fullName evidence="4">Ubiquitin-like domain-containing protein</fullName>
    </recommendedName>
</protein>
<sequence length="464" mass="50859">MRLRRSAALLQLALVAGLGLPFLLPGLARPAAARLSAAAAVLAPTSALAQDEASGDPAGTIYTVLKEGTGYGYVEPGDEKGKRLKDERLTLSSALLLRDRAEKERRLSICGHLRLKRSLCLFSRMPVLTVHNLAGEKCWGPTEVALDHTVAQLREDLAKALDKPAFSLRLLKGADVLSEGCIESFCADEADLTLQLVGPQHYAEECLGFLDNCPAAVETAEHEKWLEQAKTALLPSLGFLEGFDHVQLAETEQVRSLCLRLLDQERKDPYGPQTERFPDAASVIAIKILKRIASRGDPDVVRVLKFWLKKISYIDFVTEENTTSVTTVFHATKAVPDLVEVGDMEVTEILAKRFSDLMNHYGDSNNGPIFMCLEAVAGILTDAHPEGAQRVVHELFGYGYHELFNDPRRGRDCLIMGCRIDKMTSEPGGANTMAILEEARSNGIEASADDEVQPATWENTYAES</sequence>
<dbReference type="AlphaFoldDB" id="A0A1Q9E2D5"/>
<proteinExistence type="predicted"/>
<organism evidence="2 3">
    <name type="scientific">Symbiodinium microadriaticum</name>
    <name type="common">Dinoflagellate</name>
    <name type="synonym">Zooxanthella microadriatica</name>
    <dbReference type="NCBI Taxonomy" id="2951"/>
    <lineage>
        <taxon>Eukaryota</taxon>
        <taxon>Sar</taxon>
        <taxon>Alveolata</taxon>
        <taxon>Dinophyceae</taxon>
        <taxon>Suessiales</taxon>
        <taxon>Symbiodiniaceae</taxon>
        <taxon>Symbiodinium</taxon>
    </lineage>
</organism>
<evidence type="ECO:0000313" key="2">
    <source>
        <dbReference type="EMBL" id="OLQ01592.1"/>
    </source>
</evidence>
<keyword evidence="3" id="KW-1185">Reference proteome</keyword>
<dbReference type="OrthoDB" id="10549824at2759"/>
<comment type="caution">
    <text evidence="2">The sequence shown here is derived from an EMBL/GenBank/DDBJ whole genome shotgun (WGS) entry which is preliminary data.</text>
</comment>
<evidence type="ECO:0000256" key="1">
    <source>
        <dbReference type="SAM" id="MobiDB-lite"/>
    </source>
</evidence>
<dbReference type="Proteomes" id="UP000186817">
    <property type="component" value="Unassembled WGS sequence"/>
</dbReference>
<evidence type="ECO:0008006" key="4">
    <source>
        <dbReference type="Google" id="ProtNLM"/>
    </source>
</evidence>
<gene>
    <name evidence="2" type="ORF">AK812_SmicGene15664</name>
</gene>
<accession>A0A1Q9E2D5</accession>
<name>A0A1Q9E2D5_SYMMI</name>
<dbReference type="CDD" id="cd17039">
    <property type="entry name" value="Ubl_ubiquitin_like"/>
    <property type="match status" value="1"/>
</dbReference>
<dbReference type="EMBL" id="LSRX01000287">
    <property type="protein sequence ID" value="OLQ01592.1"/>
    <property type="molecule type" value="Genomic_DNA"/>
</dbReference>
<reference evidence="2 3" key="1">
    <citation type="submission" date="2016-02" db="EMBL/GenBank/DDBJ databases">
        <title>Genome analysis of coral dinoflagellate symbionts highlights evolutionary adaptations to a symbiotic lifestyle.</title>
        <authorList>
            <person name="Aranda M."/>
            <person name="Li Y."/>
            <person name="Liew Y.J."/>
            <person name="Baumgarten S."/>
            <person name="Simakov O."/>
            <person name="Wilson M."/>
            <person name="Piel J."/>
            <person name="Ashoor H."/>
            <person name="Bougouffa S."/>
            <person name="Bajic V.B."/>
            <person name="Ryu T."/>
            <person name="Ravasi T."/>
            <person name="Bayer T."/>
            <person name="Micklem G."/>
            <person name="Kim H."/>
            <person name="Bhak J."/>
            <person name="Lajeunesse T.C."/>
            <person name="Voolstra C.R."/>
        </authorList>
    </citation>
    <scope>NUCLEOTIDE SEQUENCE [LARGE SCALE GENOMIC DNA]</scope>
    <source>
        <strain evidence="2 3">CCMP2467</strain>
    </source>
</reference>
<feature type="region of interest" description="Disordered" evidence="1">
    <location>
        <begin position="442"/>
        <end position="464"/>
    </location>
</feature>
<evidence type="ECO:0000313" key="3">
    <source>
        <dbReference type="Proteomes" id="UP000186817"/>
    </source>
</evidence>